<evidence type="ECO:0000313" key="4">
    <source>
        <dbReference type="EMBL" id="CAB9499984.1"/>
    </source>
</evidence>
<dbReference type="InterPro" id="IPR032675">
    <property type="entry name" value="LRR_dom_sf"/>
</dbReference>
<gene>
    <name evidence="4" type="ORF">SEMRO_73_G040270.1</name>
</gene>
<keyword evidence="3" id="KW-0472">Membrane</keyword>
<dbReference type="InterPro" id="IPR051848">
    <property type="entry name" value="PGIP"/>
</dbReference>
<evidence type="ECO:0000313" key="5">
    <source>
        <dbReference type="Proteomes" id="UP001153069"/>
    </source>
</evidence>
<feature type="transmembrane region" description="Helical" evidence="3">
    <location>
        <begin position="148"/>
        <end position="167"/>
    </location>
</feature>
<dbReference type="PANTHER" id="PTHR48059">
    <property type="entry name" value="POLYGALACTURONASE INHIBITOR 1"/>
    <property type="match status" value="1"/>
</dbReference>
<feature type="compositionally biased region" description="Basic and acidic residues" evidence="2">
    <location>
        <begin position="96"/>
        <end position="112"/>
    </location>
</feature>
<keyword evidence="3" id="KW-1133">Transmembrane helix</keyword>
<evidence type="ECO:0000256" key="2">
    <source>
        <dbReference type="SAM" id="MobiDB-lite"/>
    </source>
</evidence>
<accession>A0A9N8DHV8</accession>
<protein>
    <submittedName>
        <fullName evidence="4">Leucine Rich Repeat</fullName>
    </submittedName>
</protein>
<dbReference type="PANTHER" id="PTHR48059:SF30">
    <property type="entry name" value="OS06G0587000 PROTEIN"/>
    <property type="match status" value="1"/>
</dbReference>
<proteinExistence type="predicted"/>
<dbReference type="EMBL" id="CAICTM010000072">
    <property type="protein sequence ID" value="CAB9499984.1"/>
    <property type="molecule type" value="Genomic_DNA"/>
</dbReference>
<sequence>MSSPRDNRKKPPPSSSSDNRKKPPPPARTAAPSLMGDASLPGAFPQGGGLGADIEMSPMSRRLSAENFKNNSRPTGESRPGAVAMSGMASGGGSSKDLKSESSKTDSTRDTEPSVNDDNGALVVMMPPPDEGLEDDYMRRKKMTMATAVGFLVIIAIIIVVVVVVVATGSSEDDNAMAQVEPDKGNTLDPRLLMPSLPDATVDAIVNDPHSAQHQAYDWLLRDPTLADYEEWRLLQRFVLVVLYYAFDGPDWSRVAMKVTRYRDYRFPECTWGEPFYGDYCNENGQVVRLAFQNIRQLDPIPPELSLLSNLQMLEFDDQNNIKGTIEKFLSLLPANLTEAFPSLHTFTLPHSELVGTIPGALLSTLAPTLRKLDLRENYFTGAVPSELGLLHKLESLSLTMNKLEGDLPEELGTLTALKEFTSDQNPDIEAILPSGFCSEESNLTTLITDWCPTVEQCCSTVGHN</sequence>
<organism evidence="4 5">
    <name type="scientific">Seminavis robusta</name>
    <dbReference type="NCBI Taxonomy" id="568900"/>
    <lineage>
        <taxon>Eukaryota</taxon>
        <taxon>Sar</taxon>
        <taxon>Stramenopiles</taxon>
        <taxon>Ochrophyta</taxon>
        <taxon>Bacillariophyta</taxon>
        <taxon>Bacillariophyceae</taxon>
        <taxon>Bacillariophycidae</taxon>
        <taxon>Naviculales</taxon>
        <taxon>Naviculaceae</taxon>
        <taxon>Seminavis</taxon>
    </lineage>
</organism>
<dbReference type="Pfam" id="PF00560">
    <property type="entry name" value="LRR_1"/>
    <property type="match status" value="2"/>
</dbReference>
<dbReference type="SUPFAM" id="SSF52058">
    <property type="entry name" value="L domain-like"/>
    <property type="match status" value="1"/>
</dbReference>
<feature type="region of interest" description="Disordered" evidence="2">
    <location>
        <begin position="1"/>
        <end position="130"/>
    </location>
</feature>
<comment type="subcellular location">
    <subcellularLocation>
        <location evidence="1">Cell envelope</location>
    </subcellularLocation>
</comment>
<keyword evidence="5" id="KW-1185">Reference proteome</keyword>
<dbReference type="AlphaFoldDB" id="A0A9N8DHV8"/>
<dbReference type="Proteomes" id="UP001153069">
    <property type="component" value="Unassembled WGS sequence"/>
</dbReference>
<comment type="caution">
    <text evidence="4">The sequence shown here is derived from an EMBL/GenBank/DDBJ whole genome shotgun (WGS) entry which is preliminary data.</text>
</comment>
<name>A0A9N8DHV8_9STRA</name>
<keyword evidence="3" id="KW-0812">Transmembrane</keyword>
<dbReference type="Gene3D" id="3.80.10.10">
    <property type="entry name" value="Ribonuclease Inhibitor"/>
    <property type="match status" value="1"/>
</dbReference>
<evidence type="ECO:0000256" key="3">
    <source>
        <dbReference type="SAM" id="Phobius"/>
    </source>
</evidence>
<dbReference type="InterPro" id="IPR001611">
    <property type="entry name" value="Leu-rich_rpt"/>
</dbReference>
<evidence type="ECO:0000256" key="1">
    <source>
        <dbReference type="ARBA" id="ARBA00004196"/>
    </source>
</evidence>
<dbReference type="OrthoDB" id="1060944at2759"/>
<reference evidence="4" key="1">
    <citation type="submission" date="2020-06" db="EMBL/GenBank/DDBJ databases">
        <authorList>
            <consortium name="Plant Systems Biology data submission"/>
        </authorList>
    </citation>
    <scope>NUCLEOTIDE SEQUENCE</scope>
    <source>
        <strain evidence="4">D6</strain>
    </source>
</reference>